<dbReference type="Proteomes" id="UP000651728">
    <property type="component" value="Unassembled WGS sequence"/>
</dbReference>
<evidence type="ECO:0000313" key="2">
    <source>
        <dbReference type="Proteomes" id="UP000651728"/>
    </source>
</evidence>
<sequence length="78" mass="7948">MLGLRKGFAAEVMAGGSSRGAGVCPSLAQKRRGLRPGGSDHEIEGHAAIVLVVGRKLGYPFGVASGSREAPASRWGMG</sequence>
<reference evidence="1 2" key="1">
    <citation type="submission" date="2021-01" db="EMBL/GenBank/DDBJ databases">
        <title>Whole genome shotgun sequence of Microbispora amethystogenes NBRC 101907.</title>
        <authorList>
            <person name="Komaki H."/>
            <person name="Tamura T."/>
        </authorList>
    </citation>
    <scope>NUCLEOTIDE SEQUENCE [LARGE SCALE GENOMIC DNA]</scope>
    <source>
        <strain evidence="1 2">NBRC 101907</strain>
    </source>
</reference>
<accession>A0ABQ4FGI7</accession>
<comment type="caution">
    <text evidence="1">The sequence shown here is derived from an EMBL/GenBank/DDBJ whole genome shotgun (WGS) entry which is preliminary data.</text>
</comment>
<dbReference type="EMBL" id="BOOB01000029">
    <property type="protein sequence ID" value="GIH33879.1"/>
    <property type="molecule type" value="Genomic_DNA"/>
</dbReference>
<evidence type="ECO:0000313" key="1">
    <source>
        <dbReference type="EMBL" id="GIH33879.1"/>
    </source>
</evidence>
<name>A0ABQ4FGI7_9ACTN</name>
<keyword evidence="2" id="KW-1185">Reference proteome</keyword>
<gene>
    <name evidence="1" type="ORF">Mam01_40430</name>
</gene>
<organism evidence="1 2">
    <name type="scientific">Microbispora amethystogenes</name>
    <dbReference type="NCBI Taxonomy" id="1427754"/>
    <lineage>
        <taxon>Bacteria</taxon>
        <taxon>Bacillati</taxon>
        <taxon>Actinomycetota</taxon>
        <taxon>Actinomycetes</taxon>
        <taxon>Streptosporangiales</taxon>
        <taxon>Streptosporangiaceae</taxon>
        <taxon>Microbispora</taxon>
    </lineage>
</organism>
<protein>
    <submittedName>
        <fullName evidence="1">Uncharacterized protein</fullName>
    </submittedName>
</protein>
<proteinExistence type="predicted"/>